<dbReference type="GO" id="GO:0004713">
    <property type="term" value="F:protein tyrosine kinase activity"/>
    <property type="evidence" value="ECO:0007669"/>
    <property type="project" value="TreeGrafter"/>
</dbReference>
<dbReference type="Proteomes" id="UP000324973">
    <property type="component" value="Unassembled WGS sequence"/>
</dbReference>
<dbReference type="InterPro" id="IPR014345">
    <property type="entry name" value="XrtA_polysacc_chain"/>
</dbReference>
<sequence>MQSSSLPVPQRPASTAAAKPETSPIEYVKLVLKEGRRRIVVLTSIFAVIALLTFLIGQFVVGRSYQVSVTILAQESDIIQPLLEGRAVPTGVTDRAGMARQIIYGRKVLTQIVETGGFDAEGLSPLQKDRLMEEIQGRTLVTSPRADIVQITYSDSDPERAYRVTDAMGAMFINETLATKSRESREAYEFIDKQVQEYHRKLIDAENNLQAYRSRNADAQPGSATDVHSRISALRSQVEQTRMSLLEQQSRESSIASQLSGESAVTSVQTRETMYRTQQIELQAELDRLLLNFTDRHPDVQRVRHQMEDIQRQLDQERARAASGQSDTGSEDSRLNPLYQELRSQLSQARREVAATRSRMSVAESLLNGELDRSRRIAASESVLAELTRDYEVNREIYQDLLRRRENARVSMGLDQENRGLTLRVQDPATMPLRPTGLRFMHIAAVGLLAAIAIPLGLLWLLVRVDPRVRSPQLIEVKSRYPLLATIPAYHSPRERRRQYMNMAIGTSLVVAVLLLYALTYAYNLSNG</sequence>
<feature type="transmembrane region" description="Helical" evidence="3">
    <location>
        <begin position="440"/>
        <end position="463"/>
    </location>
</feature>
<evidence type="ECO:0000256" key="3">
    <source>
        <dbReference type="SAM" id="Phobius"/>
    </source>
</evidence>
<feature type="transmembrane region" description="Helical" evidence="3">
    <location>
        <begin position="500"/>
        <end position="523"/>
    </location>
</feature>
<comment type="caution">
    <text evidence="4">The sequence shown here is derived from an EMBL/GenBank/DDBJ whole genome shotgun (WGS) entry which is preliminary data.</text>
</comment>
<dbReference type="AlphaFoldDB" id="A0A5D4XL62"/>
<dbReference type="OrthoDB" id="9795292at2"/>
<keyword evidence="3" id="KW-0472">Membrane</keyword>
<keyword evidence="5" id="KW-1185">Reference proteome</keyword>
<keyword evidence="3" id="KW-0812">Transmembrane</keyword>
<evidence type="ECO:0000256" key="2">
    <source>
        <dbReference type="SAM" id="MobiDB-lite"/>
    </source>
</evidence>
<reference evidence="4 5" key="1">
    <citation type="submission" date="2019-08" db="EMBL/GenBank/DDBJ databases">
        <title>Luteimonas viscosus sp. nov., isolated from soil of a sunflower field.</title>
        <authorList>
            <person name="Jianli Z."/>
            <person name="Ying Z."/>
        </authorList>
    </citation>
    <scope>NUCLEOTIDE SEQUENCE [LARGE SCALE GENOMIC DNA]</scope>
    <source>
        <strain evidence="4 5">XBU10</strain>
    </source>
</reference>
<feature type="coiled-coil region" evidence="1">
    <location>
        <begin position="188"/>
        <end position="215"/>
    </location>
</feature>
<protein>
    <recommendedName>
        <fullName evidence="6">Polysaccharide chain length determinant protein, PEP-CTERM locus subfamily</fullName>
    </recommendedName>
</protein>
<keyword evidence="1" id="KW-0175">Coiled coil</keyword>
<feature type="transmembrane region" description="Helical" evidence="3">
    <location>
        <begin position="39"/>
        <end position="61"/>
    </location>
</feature>
<evidence type="ECO:0000256" key="1">
    <source>
        <dbReference type="SAM" id="Coils"/>
    </source>
</evidence>
<dbReference type="NCBIfam" id="TIGR03007">
    <property type="entry name" value="pepcterm_ChnLen"/>
    <property type="match status" value="1"/>
</dbReference>
<proteinExistence type="predicted"/>
<dbReference type="PANTHER" id="PTHR32309">
    <property type="entry name" value="TYROSINE-PROTEIN KINASE"/>
    <property type="match status" value="1"/>
</dbReference>
<evidence type="ECO:0000313" key="5">
    <source>
        <dbReference type="Proteomes" id="UP000324973"/>
    </source>
</evidence>
<dbReference type="PANTHER" id="PTHR32309:SF13">
    <property type="entry name" value="FERRIC ENTEROBACTIN TRANSPORT PROTEIN FEPE"/>
    <property type="match status" value="1"/>
</dbReference>
<keyword evidence="3" id="KW-1133">Transmembrane helix</keyword>
<evidence type="ECO:0000313" key="4">
    <source>
        <dbReference type="EMBL" id="TYT23612.1"/>
    </source>
</evidence>
<name>A0A5D4XL62_9GAMM</name>
<feature type="region of interest" description="Disordered" evidence="2">
    <location>
        <begin position="314"/>
        <end position="336"/>
    </location>
</feature>
<dbReference type="EMBL" id="VTFT01000002">
    <property type="protein sequence ID" value="TYT23612.1"/>
    <property type="molecule type" value="Genomic_DNA"/>
</dbReference>
<organism evidence="4 5">
    <name type="scientific">Luteimonas viscosa</name>
    <dbReference type="NCBI Taxonomy" id="1132694"/>
    <lineage>
        <taxon>Bacteria</taxon>
        <taxon>Pseudomonadati</taxon>
        <taxon>Pseudomonadota</taxon>
        <taxon>Gammaproteobacteria</taxon>
        <taxon>Lysobacterales</taxon>
        <taxon>Lysobacteraceae</taxon>
        <taxon>Luteimonas</taxon>
    </lineage>
</organism>
<dbReference type="GO" id="GO:0005886">
    <property type="term" value="C:plasma membrane"/>
    <property type="evidence" value="ECO:0007669"/>
    <property type="project" value="TreeGrafter"/>
</dbReference>
<gene>
    <name evidence="4" type="ORF">FZO89_15325</name>
</gene>
<dbReference type="RefSeq" id="WP_149104308.1">
    <property type="nucleotide sequence ID" value="NZ_VTFT01000002.1"/>
</dbReference>
<dbReference type="InterPro" id="IPR050445">
    <property type="entry name" value="Bact_polysacc_biosynth/exp"/>
</dbReference>
<accession>A0A5D4XL62</accession>
<evidence type="ECO:0008006" key="6">
    <source>
        <dbReference type="Google" id="ProtNLM"/>
    </source>
</evidence>